<dbReference type="EMBL" id="CP101751">
    <property type="protein sequence ID" value="UUC44900.1"/>
    <property type="molecule type" value="Genomic_DNA"/>
</dbReference>
<name>A0ABY5IRJ3_9FLAO</name>
<accession>A0ABY5IRJ3</accession>
<proteinExistence type="predicted"/>
<evidence type="ECO:0000313" key="2">
    <source>
        <dbReference type="Proteomes" id="UP001059844"/>
    </source>
</evidence>
<dbReference type="RefSeq" id="WP_256550585.1">
    <property type="nucleotide sequence ID" value="NZ_CP101751.1"/>
</dbReference>
<sequence>MKKEFILSPSKKKSKIEGFPPLKSCLTDIKGFNKVLLPIVKFDGSVVNEKWEGIPFTFIIQNVDVSRIDFRLEEGKYQLLTPLKLRKLEAYDASDIKREYLQTSVDKIEKVSYNHVDQYSNDGMLQHSGSFSHDANRRVAYGYDQINGKPMPVTKTIQYYMGNGEWLDSELYTYQYDADGFYEMTTMHQPARDITMTEKILYQKNRKGYTAFKELAPHHLPAADENLGAIYSKVPFSAVFKESETDWNVSFSTNGWYIDGKKEADFVARQGKLIHLHSFDHFYDLYSGFLEYTCKIENQDEIKVEVNEKDGLPYSIAYSFSCPEENDKWSLKYIEKSPTKVIMEWNGICTLEHLGHEIAVTKEDQYGIEHFTLSGQLTLQQAIMMVLTQSYLWWDDFEQEKFDDWLMYPYRVNPVPLKFIYTKTENGIERVLQEIKIEDNKTEGTLQIGKPDWLQSNETPRDPDGQKMEFVAQLDHSNMFGTLFLFYSEKHQLVSQIFQCT</sequence>
<gene>
    <name evidence="1" type="ORF">NOX80_14870</name>
</gene>
<dbReference type="Proteomes" id="UP001059844">
    <property type="component" value="Chromosome"/>
</dbReference>
<evidence type="ECO:0000313" key="1">
    <source>
        <dbReference type="EMBL" id="UUC44900.1"/>
    </source>
</evidence>
<keyword evidence="2" id="KW-1185">Reference proteome</keyword>
<organism evidence="1 2">
    <name type="scientific">Flavobacterium cerinum</name>
    <dbReference type="NCBI Taxonomy" id="2502784"/>
    <lineage>
        <taxon>Bacteria</taxon>
        <taxon>Pseudomonadati</taxon>
        <taxon>Bacteroidota</taxon>
        <taxon>Flavobacteriia</taxon>
        <taxon>Flavobacteriales</taxon>
        <taxon>Flavobacteriaceae</taxon>
        <taxon>Flavobacterium</taxon>
    </lineage>
</organism>
<protein>
    <submittedName>
        <fullName evidence="1">Uncharacterized protein</fullName>
    </submittedName>
</protein>
<reference evidence="1" key="1">
    <citation type="submission" date="2022-07" db="EMBL/GenBank/DDBJ databases">
        <title>Isolation, identification, and degradation of a PFOSA degrading strain from sewage treatment plant.</title>
        <authorList>
            <person name="Zhang L."/>
            <person name="Huo Y."/>
        </authorList>
    </citation>
    <scope>NUCLEOTIDE SEQUENCE</scope>
    <source>
        <strain evidence="1">C1</strain>
    </source>
</reference>